<reference evidence="2" key="1">
    <citation type="submission" date="2021-03" db="EMBL/GenBank/DDBJ databases">
        <title>Draft genome sequence of rust myrtle Austropuccinia psidii MF-1, a brazilian biotype.</title>
        <authorList>
            <person name="Quecine M.C."/>
            <person name="Pachon D.M.R."/>
            <person name="Bonatelli M.L."/>
            <person name="Correr F.H."/>
            <person name="Franceschini L.M."/>
            <person name="Leite T.F."/>
            <person name="Margarido G.R.A."/>
            <person name="Almeida C.A."/>
            <person name="Ferrarezi J.A."/>
            <person name="Labate C.A."/>
        </authorList>
    </citation>
    <scope>NUCLEOTIDE SEQUENCE</scope>
    <source>
        <strain evidence="2">MF-1</strain>
    </source>
</reference>
<dbReference type="EMBL" id="AVOT02027746">
    <property type="protein sequence ID" value="MBW0519954.1"/>
    <property type="molecule type" value="Genomic_DNA"/>
</dbReference>
<protein>
    <recommendedName>
        <fullName evidence="1">Reverse transcriptase Ty1/copia-type domain-containing protein</fullName>
    </recommendedName>
</protein>
<dbReference type="Proteomes" id="UP000765509">
    <property type="component" value="Unassembled WGS sequence"/>
</dbReference>
<proteinExistence type="predicted"/>
<dbReference type="CDD" id="cd09272">
    <property type="entry name" value="RNase_HI_RT_Ty1"/>
    <property type="match status" value="1"/>
</dbReference>
<dbReference type="Pfam" id="PF07727">
    <property type="entry name" value="RVT_2"/>
    <property type="match status" value="1"/>
</dbReference>
<sequence length="328" mass="37254">MTGFKAEVSNPCVFYWKDDCPIWLFVHVDEIAIFGKDLESFKKEIKQELKAKLLGQADLLLGIKIHPDDNFIQLLQEHYIESILDLYGMHDCCTVATPLIPNEHLEAATLNEVKEFEKLNLIHRSAIGSLSYISMATRPDISYAVSALSQFLEKPGINHWKAFMHVLRYLRGTSNVCVIYKRGVIDEAIAYSNADWGNFQVTHGAISGHLITFNQGLVIWKTKKQPTVSLSSAESNYKLLCYLASKVLWFQQFCDEVKLTNNSQLMKIYEDNQGCIDTANSDCNAKSQRMKQVETQLHFIREVIKNSKISLVYTPTAAMLADFLTKSV</sequence>
<feature type="domain" description="Reverse transcriptase Ty1/copia-type" evidence="1">
    <location>
        <begin position="22"/>
        <end position="100"/>
    </location>
</feature>
<accession>A0A9Q3HYV4</accession>
<organism evidence="2 3">
    <name type="scientific">Austropuccinia psidii MF-1</name>
    <dbReference type="NCBI Taxonomy" id="1389203"/>
    <lineage>
        <taxon>Eukaryota</taxon>
        <taxon>Fungi</taxon>
        <taxon>Dikarya</taxon>
        <taxon>Basidiomycota</taxon>
        <taxon>Pucciniomycotina</taxon>
        <taxon>Pucciniomycetes</taxon>
        <taxon>Pucciniales</taxon>
        <taxon>Sphaerophragmiaceae</taxon>
        <taxon>Austropuccinia</taxon>
    </lineage>
</organism>
<dbReference type="PANTHER" id="PTHR11439:SF463">
    <property type="entry name" value="REVERSE TRANSCRIPTASE TY1_COPIA-TYPE DOMAIN-CONTAINING PROTEIN"/>
    <property type="match status" value="1"/>
</dbReference>
<dbReference type="InterPro" id="IPR013103">
    <property type="entry name" value="RVT_2"/>
</dbReference>
<comment type="caution">
    <text evidence="2">The sequence shown here is derived from an EMBL/GenBank/DDBJ whole genome shotgun (WGS) entry which is preliminary data.</text>
</comment>
<dbReference type="PANTHER" id="PTHR11439">
    <property type="entry name" value="GAG-POL-RELATED RETROTRANSPOSON"/>
    <property type="match status" value="1"/>
</dbReference>
<dbReference type="AlphaFoldDB" id="A0A9Q3HYV4"/>
<evidence type="ECO:0000313" key="2">
    <source>
        <dbReference type="EMBL" id="MBW0519954.1"/>
    </source>
</evidence>
<name>A0A9Q3HYV4_9BASI</name>
<evidence type="ECO:0000313" key="3">
    <source>
        <dbReference type="Proteomes" id="UP000765509"/>
    </source>
</evidence>
<evidence type="ECO:0000259" key="1">
    <source>
        <dbReference type="Pfam" id="PF07727"/>
    </source>
</evidence>
<keyword evidence="3" id="KW-1185">Reference proteome</keyword>
<gene>
    <name evidence="2" type="ORF">O181_059669</name>
</gene>
<dbReference type="OrthoDB" id="3344688at2759"/>